<feature type="coiled-coil region" evidence="4">
    <location>
        <begin position="171"/>
        <end position="203"/>
    </location>
</feature>
<dbReference type="InterPro" id="IPR056884">
    <property type="entry name" value="NPHP3-like_N"/>
</dbReference>
<dbReference type="STRING" id="576137.A0A1L7XBZ4"/>
<feature type="compositionally biased region" description="Polar residues" evidence="5">
    <location>
        <begin position="1920"/>
        <end position="1931"/>
    </location>
</feature>
<feature type="repeat" description="ANK" evidence="3">
    <location>
        <begin position="1859"/>
        <end position="1887"/>
    </location>
</feature>
<organism evidence="7 8">
    <name type="scientific">Phialocephala subalpina</name>
    <dbReference type="NCBI Taxonomy" id="576137"/>
    <lineage>
        <taxon>Eukaryota</taxon>
        <taxon>Fungi</taxon>
        <taxon>Dikarya</taxon>
        <taxon>Ascomycota</taxon>
        <taxon>Pezizomycotina</taxon>
        <taxon>Leotiomycetes</taxon>
        <taxon>Helotiales</taxon>
        <taxon>Mollisiaceae</taxon>
        <taxon>Phialocephala</taxon>
        <taxon>Phialocephala fortinii species complex</taxon>
    </lineage>
</organism>
<dbReference type="Proteomes" id="UP000184330">
    <property type="component" value="Unassembled WGS sequence"/>
</dbReference>
<keyword evidence="1" id="KW-0677">Repeat</keyword>
<evidence type="ECO:0000256" key="1">
    <source>
        <dbReference type="ARBA" id="ARBA00022737"/>
    </source>
</evidence>
<feature type="repeat" description="ANK" evidence="3">
    <location>
        <begin position="1637"/>
        <end position="1660"/>
    </location>
</feature>
<proteinExistence type="predicted"/>
<dbReference type="Gene3D" id="3.40.50.300">
    <property type="entry name" value="P-loop containing nucleotide triphosphate hydrolases"/>
    <property type="match status" value="1"/>
</dbReference>
<feature type="repeat" description="ANK" evidence="3">
    <location>
        <begin position="1719"/>
        <end position="1747"/>
    </location>
</feature>
<dbReference type="Pfam" id="PF00023">
    <property type="entry name" value="Ank"/>
    <property type="match status" value="1"/>
</dbReference>
<evidence type="ECO:0000256" key="5">
    <source>
        <dbReference type="SAM" id="MobiDB-lite"/>
    </source>
</evidence>
<evidence type="ECO:0000313" key="7">
    <source>
        <dbReference type="EMBL" id="CZR62549.1"/>
    </source>
</evidence>
<dbReference type="Gene3D" id="1.25.40.20">
    <property type="entry name" value="Ankyrin repeat-containing domain"/>
    <property type="match status" value="5"/>
</dbReference>
<dbReference type="EMBL" id="FJOG01000021">
    <property type="protein sequence ID" value="CZR62549.1"/>
    <property type="molecule type" value="Genomic_DNA"/>
</dbReference>
<dbReference type="SUPFAM" id="SSF52540">
    <property type="entry name" value="P-loop containing nucleoside triphosphate hydrolases"/>
    <property type="match status" value="1"/>
</dbReference>
<feature type="region of interest" description="Disordered" evidence="5">
    <location>
        <begin position="1920"/>
        <end position="1951"/>
    </location>
</feature>
<dbReference type="PANTHER" id="PTHR24198">
    <property type="entry name" value="ANKYRIN REPEAT AND PROTEIN KINASE DOMAIN-CONTAINING PROTEIN"/>
    <property type="match status" value="1"/>
</dbReference>
<evidence type="ECO:0000256" key="4">
    <source>
        <dbReference type="SAM" id="Coils"/>
    </source>
</evidence>
<accession>A0A1L7XBZ4</accession>
<gene>
    <name evidence="7" type="ORF">PAC_12446</name>
</gene>
<name>A0A1L7XBZ4_9HELO</name>
<dbReference type="InterPro" id="IPR027417">
    <property type="entry name" value="P-loop_NTPase"/>
</dbReference>
<evidence type="ECO:0000313" key="8">
    <source>
        <dbReference type="Proteomes" id="UP000184330"/>
    </source>
</evidence>
<feature type="repeat" description="ANK" evidence="3">
    <location>
        <begin position="1248"/>
        <end position="1287"/>
    </location>
</feature>
<dbReference type="PRINTS" id="PR01415">
    <property type="entry name" value="ANKYRIN"/>
</dbReference>
<dbReference type="Pfam" id="PF24883">
    <property type="entry name" value="NPHP3_N"/>
    <property type="match status" value="1"/>
</dbReference>
<feature type="repeat" description="ANK" evidence="3">
    <location>
        <begin position="1434"/>
        <end position="1466"/>
    </location>
</feature>
<reference evidence="7 8" key="1">
    <citation type="submission" date="2016-03" db="EMBL/GenBank/DDBJ databases">
        <authorList>
            <person name="Ploux O."/>
        </authorList>
    </citation>
    <scope>NUCLEOTIDE SEQUENCE [LARGE SCALE GENOMIC DNA]</scope>
    <source>
        <strain evidence="7 8">UAMH 11012</strain>
    </source>
</reference>
<dbReference type="OrthoDB" id="1577640at2759"/>
<keyword evidence="8" id="KW-1185">Reference proteome</keyword>
<dbReference type="SMART" id="SM00248">
    <property type="entry name" value="ANK"/>
    <property type="match status" value="20"/>
</dbReference>
<feature type="domain" description="Nephrocystin 3-like N-terminal" evidence="6">
    <location>
        <begin position="228"/>
        <end position="396"/>
    </location>
</feature>
<dbReference type="InterPro" id="IPR002110">
    <property type="entry name" value="Ankyrin_rpt"/>
</dbReference>
<feature type="repeat" description="ANK" evidence="3">
    <location>
        <begin position="1401"/>
        <end position="1433"/>
    </location>
</feature>
<feature type="compositionally biased region" description="Polar residues" evidence="5">
    <location>
        <begin position="1942"/>
        <end position="1951"/>
    </location>
</feature>
<protein>
    <recommendedName>
        <fullName evidence="6">Nephrocystin 3-like N-terminal domain-containing protein</fullName>
    </recommendedName>
</protein>
<keyword evidence="2 3" id="KW-0040">ANK repeat</keyword>
<dbReference type="PANTHER" id="PTHR24198:SF165">
    <property type="entry name" value="ANKYRIN REPEAT-CONTAINING PROTEIN-RELATED"/>
    <property type="match status" value="1"/>
</dbReference>
<sequence length="1951" mass="218631">MEAIGVASSIAGLVSLADLIVLKISRFYSLAKGAQNEIKELLLEVQSLYGVLNSLWLLARCLEQNHDASDNDPSSAPRMEHFQTCRKNLDFLTKSLSKFDLDQTKILAATRVKLQWPFKAHEIRDLVEKIARNKSDLSDALTADGLLDVPMKESNPKSARRTALMKALSSQQTLSETVQDVQLKLQRMAEEQAENEQDEERRKIFDWCSTVNPYGKHRNAKSLRHPNTVLWFFDTREFKKWTEEPGSAIWLYGIPGAGKTILTSAAIEEAKIMSAKSPRHAVAYFYCEYRLPETQRLSNILGSLIRQVCACSNEAYLDLDEFYTKCNDRGKHPVLPSCSQLEDLLKQLSQHFECLTIIIDGIDECSEHLDRLDILQMLSTLTSDKDGTIKTIYTSRDEIDIRRHFETFDSISIAARGNDLELYVAATIEIRMKNKTLRLRDPALKEIIINTIVLKANGMFQWATCQLDHLCLLSTDKERRKALEILPKDLFETYKRILNRVVNSTASTKRMVKRTLLWILFAKEPLHVETIARIVALEVDTDYLDPDDIPDEDSILNWCSSLIRKDEKTGMLSFSHFTVEEFLTGANLREDPDVSDFYIDDESGELRTYTTKICLTYLNLSEFSQWDLTVDWKETERDVDKDPFLEYAARWWHVHFEDDMEGSCFKLLCQLFAPTKSNNFLLWLQIHWPDTERTDVPKAASTLHFAARLGLVGICRWLLERKDRRGTITESPLVTLLLKHGARGDLYLLKSLSTPHISTIKYKRKITPMSSTLDIAIWNRDLCSTIFKELLDQHTVSTFSESMFWEFPAQNYLFYQISNDASKDPVIRRKEIMAEEVKKIVTMFKDILSHDFAGSLDPASVAKVLLYINTHTTISEDKDIIMEYSKMHASTPREITAEATIAIAESGQTQVLETFMANGADRNILSQCLPIVARSGNADILRKLLKYCFTEDVKASRHIRHSWIEAALSGQIKCLEAILNSGFDVNTVVTQNITDIQPKAAPALAFGVCYGILDSVEFLSGVEGIDFNITVQNRNLLHFAVQAPVHRKELVELLLKKDVDAFQCSQTGKSVLHSLLGNGRLMEEQDLTIIRIMIDRGLNLQHVDQKGNTLLHTSLDRPSLHNLLHLEELIDLIDIQRQQTTSVRNDGALPIQLAVHGRAPSSIVRTLLPEDVSLWNRAISSFPSVLHAVVTPALPETPPPPLAAGPRASPTSRPIIGNGTSGDDGHILRILDILLEYDGIDLNVRDEKGNTPLILLATYCGSSSSHRKALALKLLLEHGADVNATNTRKWTAMHYLATSGYEAGLQEVLTFHPDLTRLNENGCSPLHEAIRGSRSTTLKLWIERAKATNAMSQEFRDTFEQPTSRGLLPIHIILQDSSNEILVLFQDMDMLRDVNVRTRTHNATALHLAAKRDNIEGMELLMRMGANLDSVDKRLRTPLHYAADNGSIAAAKLLVEWGAHTDLEDEKGNLPWMIVDVDSYQSLKTALQLAVRRAASQRKTDCVELEMPREHVVQQGDSDFVTQLFTTSLKDPENVRRDQESFLETVEGNYWYACQGLLTTGSDPDQILNEEKETALHIASRKGFMATVNVLLDFRASVVVRDKSGYQPLHYAAKTGSLQVVQRLLECGASLFCRNNTMQTPLHLAAEYGYIKVVELFVDRVKTRSDLGVQDISGENGSSEVKSEPRPELESKFQFTTTKSNILTSIKAISKLINMKDENRETALIVALASREVAVAKYLISQGADVDGCVYWDHNALWEASNCGDKELVDTLLSRGLDPNSGSLDSLNCLHQAASTEGQSEATVTEIAVALINAGAKMDSNNLLKYSALHCACHVGNVTLVKELLGRLPAEEVNVESFNCGTPLYNAAFGGYTEVVKILLEAGADINLGWKGESPLQATIGQGHVEVIKLLEDKEDGLTVTRTSSTHGSETSLEKEAEDESSLLSCDTVAS</sequence>
<evidence type="ECO:0000259" key="6">
    <source>
        <dbReference type="Pfam" id="PF24883"/>
    </source>
</evidence>
<dbReference type="PROSITE" id="PS50088">
    <property type="entry name" value="ANK_REPEAT"/>
    <property type="match status" value="8"/>
</dbReference>
<dbReference type="Pfam" id="PF12796">
    <property type="entry name" value="Ank_2"/>
    <property type="match status" value="5"/>
</dbReference>
<feature type="repeat" description="ANK" evidence="3">
    <location>
        <begin position="1571"/>
        <end position="1603"/>
    </location>
</feature>
<dbReference type="SUPFAM" id="SSF48403">
    <property type="entry name" value="Ankyrin repeat"/>
    <property type="match status" value="4"/>
</dbReference>
<dbReference type="PROSITE" id="PS50297">
    <property type="entry name" value="ANK_REP_REGION"/>
    <property type="match status" value="7"/>
</dbReference>
<evidence type="ECO:0000256" key="2">
    <source>
        <dbReference type="ARBA" id="ARBA00023043"/>
    </source>
</evidence>
<keyword evidence="4" id="KW-0175">Coiled coil</keyword>
<dbReference type="InterPro" id="IPR036770">
    <property type="entry name" value="Ankyrin_rpt-contain_sf"/>
</dbReference>
<feature type="repeat" description="ANK" evidence="3">
    <location>
        <begin position="1604"/>
        <end position="1636"/>
    </location>
</feature>
<evidence type="ECO:0000256" key="3">
    <source>
        <dbReference type="PROSITE-ProRule" id="PRU00023"/>
    </source>
</evidence>